<dbReference type="Gene3D" id="6.10.250.690">
    <property type="match status" value="1"/>
</dbReference>
<evidence type="ECO:0000256" key="5">
    <source>
        <dbReference type="ARBA" id="ARBA00023163"/>
    </source>
</evidence>
<evidence type="ECO:0000256" key="2">
    <source>
        <dbReference type="ARBA" id="ARBA00023012"/>
    </source>
</evidence>
<reference evidence="12 13" key="1">
    <citation type="submission" date="2019-10" db="EMBL/GenBank/DDBJ databases">
        <title>Poseidonibacter ostreae sp. nov., isolated from the gut of the Ostrea denselamellosa.</title>
        <authorList>
            <person name="Choi A."/>
        </authorList>
    </citation>
    <scope>NUCLEOTIDE SEQUENCE [LARGE SCALE GENOMIC DNA]</scope>
    <source>
        <strain evidence="10 13">SJOD-M-33</strain>
        <strain evidence="11 12">SJOD-M-5</strain>
    </source>
</reference>
<dbReference type="InterPro" id="IPR001789">
    <property type="entry name" value="Sig_transdc_resp-reg_receiver"/>
</dbReference>
<keyword evidence="2" id="KW-0902">Two-component regulatory system</keyword>
<feature type="DNA-binding region" description="OmpR/PhoB-type" evidence="7">
    <location>
        <begin position="125"/>
        <end position="216"/>
    </location>
</feature>
<dbReference type="Pfam" id="PF00072">
    <property type="entry name" value="Response_reg"/>
    <property type="match status" value="1"/>
</dbReference>
<dbReference type="Pfam" id="PF00486">
    <property type="entry name" value="Trans_reg_C"/>
    <property type="match status" value="1"/>
</dbReference>
<keyword evidence="3" id="KW-0805">Transcription regulation</keyword>
<dbReference type="PANTHER" id="PTHR48111">
    <property type="entry name" value="REGULATOR OF RPOS"/>
    <property type="match status" value="1"/>
</dbReference>
<dbReference type="InterPro" id="IPR039420">
    <property type="entry name" value="WalR-like"/>
</dbReference>
<dbReference type="PROSITE" id="PS51755">
    <property type="entry name" value="OMPR_PHOB"/>
    <property type="match status" value="1"/>
</dbReference>
<dbReference type="EMBL" id="WFKK01000004">
    <property type="protein sequence ID" value="KAB7890626.1"/>
    <property type="molecule type" value="Genomic_DNA"/>
</dbReference>
<dbReference type="GO" id="GO:0005829">
    <property type="term" value="C:cytosol"/>
    <property type="evidence" value="ECO:0007669"/>
    <property type="project" value="TreeGrafter"/>
</dbReference>
<gene>
    <name evidence="11" type="ORF">GBG18_02875</name>
    <name evidence="10" type="ORF">GBG19_02500</name>
</gene>
<dbReference type="GO" id="GO:0000156">
    <property type="term" value="F:phosphorelay response regulator activity"/>
    <property type="evidence" value="ECO:0007669"/>
    <property type="project" value="TreeGrafter"/>
</dbReference>
<name>A0A6L4WWU0_9BACT</name>
<sequence>MYKILLVEDDLILGDTIFDILESAGFEATWVKDGQKALDQTFITNYDLFLFDVNVPFINGFELLKDLRASGDITPAIFITARVDIDSFSRGFEIGADDYIKKPFEIEELIIRISAQIKKSFKTYNKNIVYKDLSFSIDKKEIFKDNQKIHITPTEFKLFELFIKNIGKMISKEEILYHVHSGDEGSEAALRVQISKLKKIGLEITNLRGVGYRCEQV</sequence>
<dbReference type="Proteomes" id="UP000472839">
    <property type="component" value="Unassembled WGS sequence"/>
</dbReference>
<keyword evidence="4 7" id="KW-0238">DNA-binding</keyword>
<keyword evidence="1 6" id="KW-0597">Phosphoprotein</keyword>
<dbReference type="RefSeq" id="WP_152188226.1">
    <property type="nucleotide sequence ID" value="NZ_WFKI01000010.1"/>
</dbReference>
<dbReference type="CDD" id="cd00383">
    <property type="entry name" value="trans_reg_C"/>
    <property type="match status" value="1"/>
</dbReference>
<feature type="domain" description="Response regulatory" evidence="8">
    <location>
        <begin position="3"/>
        <end position="117"/>
    </location>
</feature>
<evidence type="ECO:0000256" key="7">
    <source>
        <dbReference type="PROSITE-ProRule" id="PRU01091"/>
    </source>
</evidence>
<dbReference type="SMART" id="SM00862">
    <property type="entry name" value="Trans_reg_C"/>
    <property type="match status" value="1"/>
</dbReference>
<dbReference type="EMBL" id="WFKJ01000005">
    <property type="protein sequence ID" value="KAB7892390.1"/>
    <property type="molecule type" value="Genomic_DNA"/>
</dbReference>
<organism evidence="10 13">
    <name type="scientific">Poseidonibacter ostreae</name>
    <dbReference type="NCBI Taxonomy" id="2654171"/>
    <lineage>
        <taxon>Bacteria</taxon>
        <taxon>Pseudomonadati</taxon>
        <taxon>Campylobacterota</taxon>
        <taxon>Epsilonproteobacteria</taxon>
        <taxon>Campylobacterales</taxon>
        <taxon>Arcobacteraceae</taxon>
        <taxon>Poseidonibacter</taxon>
    </lineage>
</organism>
<dbReference type="GO" id="GO:0000976">
    <property type="term" value="F:transcription cis-regulatory region binding"/>
    <property type="evidence" value="ECO:0007669"/>
    <property type="project" value="TreeGrafter"/>
</dbReference>
<evidence type="ECO:0000256" key="4">
    <source>
        <dbReference type="ARBA" id="ARBA00023125"/>
    </source>
</evidence>
<dbReference type="GO" id="GO:0032993">
    <property type="term" value="C:protein-DNA complex"/>
    <property type="evidence" value="ECO:0007669"/>
    <property type="project" value="TreeGrafter"/>
</dbReference>
<evidence type="ECO:0000313" key="12">
    <source>
        <dbReference type="Proteomes" id="UP000461010"/>
    </source>
</evidence>
<dbReference type="SUPFAM" id="SSF52172">
    <property type="entry name" value="CheY-like"/>
    <property type="match status" value="1"/>
</dbReference>
<feature type="modified residue" description="4-aspartylphosphate" evidence="6">
    <location>
        <position position="52"/>
    </location>
</feature>
<evidence type="ECO:0000256" key="3">
    <source>
        <dbReference type="ARBA" id="ARBA00023015"/>
    </source>
</evidence>
<evidence type="ECO:0000256" key="6">
    <source>
        <dbReference type="PROSITE-ProRule" id="PRU00169"/>
    </source>
</evidence>
<feature type="domain" description="OmpR/PhoB-type" evidence="9">
    <location>
        <begin position="125"/>
        <end position="216"/>
    </location>
</feature>
<evidence type="ECO:0000259" key="8">
    <source>
        <dbReference type="PROSITE" id="PS50110"/>
    </source>
</evidence>
<dbReference type="Gene3D" id="1.10.10.10">
    <property type="entry name" value="Winged helix-like DNA-binding domain superfamily/Winged helix DNA-binding domain"/>
    <property type="match status" value="1"/>
</dbReference>
<dbReference type="InterPro" id="IPR036388">
    <property type="entry name" value="WH-like_DNA-bd_sf"/>
</dbReference>
<dbReference type="AlphaFoldDB" id="A0A6L4WWU0"/>
<dbReference type="InterPro" id="IPR011006">
    <property type="entry name" value="CheY-like_superfamily"/>
</dbReference>
<evidence type="ECO:0000313" key="10">
    <source>
        <dbReference type="EMBL" id="KAB7890626.1"/>
    </source>
</evidence>
<keyword evidence="12" id="KW-1185">Reference proteome</keyword>
<evidence type="ECO:0000256" key="1">
    <source>
        <dbReference type="ARBA" id="ARBA00022553"/>
    </source>
</evidence>
<dbReference type="Gene3D" id="3.40.50.2300">
    <property type="match status" value="1"/>
</dbReference>
<proteinExistence type="predicted"/>
<evidence type="ECO:0000259" key="9">
    <source>
        <dbReference type="PROSITE" id="PS51755"/>
    </source>
</evidence>
<dbReference type="InterPro" id="IPR001867">
    <property type="entry name" value="OmpR/PhoB-type_DNA-bd"/>
</dbReference>
<comment type="caution">
    <text evidence="10">The sequence shown here is derived from an EMBL/GenBank/DDBJ whole genome shotgun (WGS) entry which is preliminary data.</text>
</comment>
<evidence type="ECO:0000313" key="13">
    <source>
        <dbReference type="Proteomes" id="UP000472839"/>
    </source>
</evidence>
<dbReference type="PROSITE" id="PS50110">
    <property type="entry name" value="RESPONSE_REGULATORY"/>
    <property type="match status" value="1"/>
</dbReference>
<accession>A0A6L4WWU0</accession>
<dbReference type="GO" id="GO:0006355">
    <property type="term" value="P:regulation of DNA-templated transcription"/>
    <property type="evidence" value="ECO:0007669"/>
    <property type="project" value="InterPro"/>
</dbReference>
<dbReference type="Proteomes" id="UP000461010">
    <property type="component" value="Unassembled WGS sequence"/>
</dbReference>
<dbReference type="SMART" id="SM00448">
    <property type="entry name" value="REC"/>
    <property type="match status" value="1"/>
</dbReference>
<keyword evidence="5" id="KW-0804">Transcription</keyword>
<evidence type="ECO:0000313" key="11">
    <source>
        <dbReference type="EMBL" id="KAB7892390.1"/>
    </source>
</evidence>
<protein>
    <submittedName>
        <fullName evidence="10">Response regulator</fullName>
    </submittedName>
</protein>
<dbReference type="PANTHER" id="PTHR48111:SF1">
    <property type="entry name" value="TWO-COMPONENT RESPONSE REGULATOR ORR33"/>
    <property type="match status" value="1"/>
</dbReference>